<evidence type="ECO:0000313" key="1">
    <source>
        <dbReference type="EMBL" id="SMC05077.1"/>
    </source>
</evidence>
<gene>
    <name evidence="1" type="ORF">SAMN00768000_2012</name>
</gene>
<evidence type="ECO:0008006" key="3">
    <source>
        <dbReference type="Google" id="ProtNLM"/>
    </source>
</evidence>
<dbReference type="EMBL" id="FWWY01000001">
    <property type="protein sequence ID" value="SMC05077.1"/>
    <property type="molecule type" value="Genomic_DNA"/>
</dbReference>
<evidence type="ECO:0000313" key="2">
    <source>
        <dbReference type="Proteomes" id="UP000192660"/>
    </source>
</evidence>
<reference evidence="2" key="1">
    <citation type="submission" date="2017-04" db="EMBL/GenBank/DDBJ databases">
        <authorList>
            <person name="Varghese N."/>
            <person name="Submissions S."/>
        </authorList>
    </citation>
    <scope>NUCLEOTIDE SEQUENCE [LARGE SCALE GENOMIC DNA]</scope>
    <source>
        <strain evidence="2">DSM 9293</strain>
    </source>
</reference>
<organism evidence="1 2">
    <name type="scientific">Sulfobacillus thermosulfidooxidans (strain DSM 9293 / VKM B-1269 / AT-1)</name>
    <dbReference type="NCBI Taxonomy" id="929705"/>
    <lineage>
        <taxon>Bacteria</taxon>
        <taxon>Bacillati</taxon>
        <taxon>Bacillota</taxon>
        <taxon>Clostridia</taxon>
        <taxon>Eubacteriales</taxon>
        <taxon>Clostridiales Family XVII. Incertae Sedis</taxon>
        <taxon>Sulfobacillus</taxon>
    </lineage>
</organism>
<dbReference type="AlphaFoldDB" id="A0A1W1WFL7"/>
<keyword evidence="2" id="KW-1185">Reference proteome</keyword>
<sequence>MEPEIWQGLRETYRPQQIKTLFVAESPSRGQRFFYLGNSQLFRFTYQAFVRVFGNTVGQTPQEFFLWFQQHGFFLDNLACESIGYLKEPERQQARIRWIPSLADRLAQYRPGSIIVVMKSLEHHVTQAILYAGITPYVLVLPFPTRTYHNQQVYVDGLSQFLTTRKV</sequence>
<accession>A0A1W1WFL7</accession>
<name>A0A1W1WFL7_SULTA</name>
<dbReference type="STRING" id="28034.BFX07_14980"/>
<protein>
    <recommendedName>
        <fullName evidence="3">Uracil DNA glycosylase superfamily protein</fullName>
    </recommendedName>
</protein>
<dbReference type="RefSeq" id="WP_084661470.1">
    <property type="nucleotide sequence ID" value="NZ_FWWY01000001.1"/>
</dbReference>
<proteinExistence type="predicted"/>
<dbReference type="Proteomes" id="UP000192660">
    <property type="component" value="Unassembled WGS sequence"/>
</dbReference>
<dbReference type="OrthoDB" id="3035372at2"/>